<reference evidence="10 11" key="1">
    <citation type="journal article" date="2019" name="Sci. Rep.">
        <title>Sulfobacillus thermotolerans: new insights into resistance and metabolic capacities of acidophilic chemolithotrophs.</title>
        <authorList>
            <person name="Panyushkina A.E."/>
            <person name="Babenko V.V."/>
            <person name="Nikitina A.S."/>
            <person name="Selezneva O.V."/>
            <person name="Tsaplina I.A."/>
            <person name="Letarova M.A."/>
            <person name="Kostryukova E.S."/>
            <person name="Letarov A.V."/>
        </authorList>
    </citation>
    <scope>NUCLEOTIDE SEQUENCE [LARGE SCALE GENOMIC DNA]</scope>
    <source>
        <strain evidence="10 11">Kr1</strain>
    </source>
</reference>
<dbReference type="PANTHER" id="PTHR34405:SF3">
    <property type="entry name" value="CRISPR-ASSOCIATED ENDORIBONUCLEASE CAS2 3"/>
    <property type="match status" value="1"/>
</dbReference>
<comment type="cofactor">
    <cofactor evidence="1 9">
        <name>Mg(2+)</name>
        <dbReference type="ChEBI" id="CHEBI:18420"/>
    </cofactor>
</comment>
<keyword evidence="11" id="KW-1185">Reference proteome</keyword>
<dbReference type="InterPro" id="IPR019199">
    <property type="entry name" value="Virulence_VapD/CRISPR_Cas2"/>
</dbReference>
<evidence type="ECO:0000256" key="2">
    <source>
        <dbReference type="ARBA" id="ARBA00009959"/>
    </source>
</evidence>
<feature type="binding site" evidence="9">
    <location>
        <position position="10"/>
    </location>
    <ligand>
        <name>Mg(2+)</name>
        <dbReference type="ChEBI" id="CHEBI:18420"/>
        <note>catalytic</note>
    </ligand>
</feature>
<comment type="subunit">
    <text evidence="9">Homodimer, forms a heterotetramer with a Cas1 homodimer.</text>
</comment>
<dbReference type="EMBL" id="CP019454">
    <property type="protein sequence ID" value="AUW95305.1"/>
    <property type="molecule type" value="Genomic_DNA"/>
</dbReference>
<comment type="function">
    <text evidence="9">CRISPR (clustered regularly interspaced short palindromic repeat), is an adaptive immune system that provides protection against mobile genetic elements (viruses, transposable elements and conjugative plasmids). CRISPR clusters contain sequences complementary to antecedent mobile elements and target invading nucleic acids. CRISPR clusters are transcribed and processed into CRISPR RNA (crRNA). Functions as a ssRNA-specific endoribonuclease. Involved in the integration of spacer DNA into the CRISPR cassette.</text>
</comment>
<evidence type="ECO:0000256" key="7">
    <source>
        <dbReference type="ARBA" id="ARBA00022842"/>
    </source>
</evidence>
<gene>
    <name evidence="9" type="primary">cas2</name>
    <name evidence="10" type="ORF">BXT84_16195</name>
</gene>
<keyword evidence="6 9" id="KW-0378">Hydrolase</keyword>
<keyword evidence="7 9" id="KW-0460">Magnesium</keyword>
<keyword evidence="5 9" id="KW-0255">Endonuclease</keyword>
<evidence type="ECO:0000256" key="1">
    <source>
        <dbReference type="ARBA" id="ARBA00001946"/>
    </source>
</evidence>
<evidence type="ECO:0000256" key="4">
    <source>
        <dbReference type="ARBA" id="ARBA00022723"/>
    </source>
</evidence>
<dbReference type="Proteomes" id="UP000325292">
    <property type="component" value="Chromosome"/>
</dbReference>
<evidence type="ECO:0000256" key="9">
    <source>
        <dbReference type="HAMAP-Rule" id="MF_01471"/>
    </source>
</evidence>
<keyword evidence="3 9" id="KW-0540">Nuclease</keyword>
<evidence type="ECO:0000313" key="10">
    <source>
        <dbReference type="EMBL" id="AUW95305.1"/>
    </source>
</evidence>
<dbReference type="InterPro" id="IPR021127">
    <property type="entry name" value="CRISPR_associated_Cas2"/>
</dbReference>
<dbReference type="EC" id="3.1.-.-" evidence="9"/>
<dbReference type="PANTHER" id="PTHR34405">
    <property type="entry name" value="CRISPR-ASSOCIATED ENDORIBONUCLEASE CAS2"/>
    <property type="match status" value="1"/>
</dbReference>
<dbReference type="Pfam" id="PF09827">
    <property type="entry name" value="CRISPR_Cas2"/>
    <property type="match status" value="1"/>
</dbReference>
<dbReference type="HAMAP" id="MF_01471">
    <property type="entry name" value="Cas2"/>
    <property type="match status" value="1"/>
</dbReference>
<dbReference type="NCBIfam" id="TIGR01573">
    <property type="entry name" value="cas2"/>
    <property type="match status" value="1"/>
</dbReference>
<dbReference type="Gene3D" id="3.30.70.240">
    <property type="match status" value="1"/>
</dbReference>
<proteinExistence type="inferred from homology"/>
<organism evidence="10 11">
    <name type="scientific">Sulfobacillus thermotolerans</name>
    <dbReference type="NCBI Taxonomy" id="338644"/>
    <lineage>
        <taxon>Bacteria</taxon>
        <taxon>Bacillati</taxon>
        <taxon>Bacillota</taxon>
        <taxon>Clostridia</taxon>
        <taxon>Eubacteriales</taxon>
        <taxon>Clostridiales Family XVII. Incertae Sedis</taxon>
        <taxon>Sulfobacillus</taxon>
    </lineage>
</organism>
<evidence type="ECO:0000313" key="11">
    <source>
        <dbReference type="Proteomes" id="UP000325292"/>
    </source>
</evidence>
<dbReference type="CDD" id="cd09725">
    <property type="entry name" value="Cas2_I_II_III"/>
    <property type="match status" value="1"/>
</dbReference>
<name>A0ABN5H3J8_9FIRM</name>
<comment type="similarity">
    <text evidence="2 9">Belongs to the CRISPR-associated endoribonuclease Cas2 protein family.</text>
</comment>
<dbReference type="SUPFAM" id="SSF143430">
    <property type="entry name" value="TTP0101/SSO1404-like"/>
    <property type="match status" value="1"/>
</dbReference>
<keyword evidence="8 9" id="KW-0051">Antiviral defense</keyword>
<evidence type="ECO:0000256" key="3">
    <source>
        <dbReference type="ARBA" id="ARBA00022722"/>
    </source>
</evidence>
<accession>A0ABN5H3J8</accession>
<evidence type="ECO:0000256" key="6">
    <source>
        <dbReference type="ARBA" id="ARBA00022801"/>
    </source>
</evidence>
<evidence type="ECO:0000256" key="8">
    <source>
        <dbReference type="ARBA" id="ARBA00023118"/>
    </source>
</evidence>
<protein>
    <recommendedName>
        <fullName evidence="9">CRISPR-associated endoribonuclease Cas2</fullName>
        <ecNumber evidence="9">3.1.-.-</ecNumber>
    </recommendedName>
</protein>
<sequence length="96" mass="11331">MRHWVLAAYDIGNEKRWRKIHTLMHDYGQPVQYSVFVCQLTPTDEVKLLARAREIIHPEEDQLILVRLQPIGRSLNNRIRSVGRPLTSLDIKKLQF</sequence>
<keyword evidence="4 9" id="KW-0479">Metal-binding</keyword>
<evidence type="ECO:0000256" key="5">
    <source>
        <dbReference type="ARBA" id="ARBA00022759"/>
    </source>
</evidence>
<dbReference type="GO" id="GO:0004519">
    <property type="term" value="F:endonuclease activity"/>
    <property type="evidence" value="ECO:0007669"/>
    <property type="project" value="UniProtKB-KW"/>
</dbReference>